<evidence type="ECO:0000256" key="5">
    <source>
        <dbReference type="ARBA" id="ARBA00023277"/>
    </source>
</evidence>
<evidence type="ECO:0000313" key="12">
    <source>
        <dbReference type="EMBL" id="MBE1604451.1"/>
    </source>
</evidence>
<accession>A0A927MQF4</accession>
<dbReference type="AlphaFoldDB" id="A0A927MQF4"/>
<dbReference type="PROSITE" id="PS51782">
    <property type="entry name" value="LYSM"/>
    <property type="match status" value="1"/>
</dbReference>
<dbReference type="Gene3D" id="3.20.20.80">
    <property type="entry name" value="Glycosidases"/>
    <property type="match status" value="1"/>
</dbReference>
<keyword evidence="6 8" id="KW-0326">Glycosidase</keyword>
<keyword evidence="5" id="KW-0119">Carbohydrate metabolism</keyword>
<dbReference type="Pfam" id="PF00150">
    <property type="entry name" value="Cellulase"/>
    <property type="match status" value="1"/>
</dbReference>
<feature type="region of interest" description="Disordered" evidence="9">
    <location>
        <begin position="409"/>
        <end position="428"/>
    </location>
</feature>
<feature type="signal peptide" evidence="10">
    <location>
        <begin position="1"/>
        <end position="20"/>
    </location>
</feature>
<comment type="catalytic activity">
    <reaction evidence="1">
        <text>Endohydrolysis of (1-&gt;4)-beta-D-glucosidic linkages in cellulose, lichenin and cereal beta-D-glucans.</text>
        <dbReference type="EC" id="3.2.1.4"/>
    </reaction>
</comment>
<feature type="domain" description="LysM" evidence="11">
    <location>
        <begin position="426"/>
        <end position="474"/>
    </location>
</feature>
<gene>
    <name evidence="12" type="ORF">HEB94_001299</name>
</gene>
<dbReference type="InterPro" id="IPR001547">
    <property type="entry name" value="Glyco_hydro_5"/>
</dbReference>
<dbReference type="EMBL" id="JADBEM010000001">
    <property type="protein sequence ID" value="MBE1604451.1"/>
    <property type="molecule type" value="Genomic_DNA"/>
</dbReference>
<dbReference type="InterPro" id="IPR036779">
    <property type="entry name" value="LysM_dom_sf"/>
</dbReference>
<dbReference type="Pfam" id="PF01476">
    <property type="entry name" value="LysM"/>
    <property type="match status" value="1"/>
</dbReference>
<comment type="caution">
    <text evidence="12">The sequence shown here is derived from an EMBL/GenBank/DDBJ whole genome shotgun (WGS) entry which is preliminary data.</text>
</comment>
<evidence type="ECO:0000256" key="2">
    <source>
        <dbReference type="ARBA" id="ARBA00012601"/>
    </source>
</evidence>
<evidence type="ECO:0000256" key="4">
    <source>
        <dbReference type="ARBA" id="ARBA00023001"/>
    </source>
</evidence>
<evidence type="ECO:0000259" key="11">
    <source>
        <dbReference type="PROSITE" id="PS51782"/>
    </source>
</evidence>
<dbReference type="PANTHER" id="PTHR35923:SF2">
    <property type="entry name" value="ENDOGLUCANASE"/>
    <property type="match status" value="1"/>
</dbReference>
<dbReference type="GO" id="GO:0008810">
    <property type="term" value="F:cellulase activity"/>
    <property type="evidence" value="ECO:0007669"/>
    <property type="project" value="UniProtKB-EC"/>
</dbReference>
<dbReference type="InterPro" id="IPR018087">
    <property type="entry name" value="Glyco_hydro_5_CS"/>
</dbReference>
<proteinExistence type="inferred from homology"/>
<feature type="compositionally biased region" description="Low complexity" evidence="9">
    <location>
        <begin position="34"/>
        <end position="47"/>
    </location>
</feature>
<reference evidence="12" key="1">
    <citation type="submission" date="2020-10" db="EMBL/GenBank/DDBJ databases">
        <title>Sequencing the genomes of 1000 actinobacteria strains.</title>
        <authorList>
            <person name="Klenk H.-P."/>
        </authorList>
    </citation>
    <scope>NUCLEOTIDE SEQUENCE</scope>
    <source>
        <strain evidence="12">DSM 45354</strain>
    </source>
</reference>
<dbReference type="GO" id="GO:0030245">
    <property type="term" value="P:cellulose catabolic process"/>
    <property type="evidence" value="ECO:0007669"/>
    <property type="project" value="UniProtKB-KW"/>
</dbReference>
<evidence type="ECO:0000256" key="6">
    <source>
        <dbReference type="ARBA" id="ARBA00023295"/>
    </source>
</evidence>
<dbReference type="SUPFAM" id="SSF51445">
    <property type="entry name" value="(Trans)glycosidases"/>
    <property type="match status" value="1"/>
</dbReference>
<name>A0A927MQF4_9ACTN</name>
<sequence length="475" mass="51815">MSAFLVAALVAACAPNQASATDTGSTGPLHPEQSTTADATPSTSADPVHTESPDPVETAAQTTGPPGPLHAEGSQLVDARGDQVTLTGVNWFGFETGNFVPSGLGTQNWQAILDQMVATGFNTLRLPYTNQLFAEGSKPSGIDYGRNPDLQGLSGLALMDKIVKGATDRGLMVLLDQHRPDTKGQGQLWYTPTLSENKWIQDWTMLARHYRDNPLVIGADLHNEPHDPATWGSGNKANDWRLAAERAGNAVLTANPNWLIVVEGISDGYWWGGNLTGAKDHPVRLSKPDKLVYSAHDYGPSVWQQTWFKAKNFPDNMPALWKKEWAYLAMDNTAPVLMGEFGGRSVDPNTVEGKWQRKLLSFLEEEGISYTYWAWNPDSEDTGGIVQSDWKTVDQAKLSMLKGYQAPLLKNSHGRPAGKPAPTGSGTYVVQPGDTLDGIARANHVTGGWQTLWNLNRDVLKSPEVVVPNQRLRLR</sequence>
<dbReference type="RefSeq" id="WP_337917490.1">
    <property type="nucleotide sequence ID" value="NZ_BAABJL010000169.1"/>
</dbReference>
<feature type="chain" id="PRO_5038056808" description="cellulase" evidence="10">
    <location>
        <begin position="21"/>
        <end position="475"/>
    </location>
</feature>
<dbReference type="EC" id="3.2.1.4" evidence="2"/>
<keyword evidence="4" id="KW-0136">Cellulose degradation</keyword>
<evidence type="ECO:0000256" key="1">
    <source>
        <dbReference type="ARBA" id="ARBA00000966"/>
    </source>
</evidence>
<dbReference type="InterPro" id="IPR018392">
    <property type="entry name" value="LysM"/>
</dbReference>
<keyword evidence="10" id="KW-0732">Signal</keyword>
<evidence type="ECO:0000313" key="13">
    <source>
        <dbReference type="Proteomes" id="UP000638648"/>
    </source>
</evidence>
<evidence type="ECO:0000256" key="10">
    <source>
        <dbReference type="SAM" id="SignalP"/>
    </source>
</evidence>
<evidence type="ECO:0000256" key="9">
    <source>
        <dbReference type="SAM" id="MobiDB-lite"/>
    </source>
</evidence>
<dbReference type="InterPro" id="IPR017853">
    <property type="entry name" value="GH"/>
</dbReference>
<protein>
    <recommendedName>
        <fullName evidence="2">cellulase</fullName>
        <ecNumber evidence="2">3.2.1.4</ecNumber>
    </recommendedName>
</protein>
<evidence type="ECO:0000256" key="3">
    <source>
        <dbReference type="ARBA" id="ARBA00022801"/>
    </source>
</evidence>
<dbReference type="Proteomes" id="UP000638648">
    <property type="component" value="Unassembled WGS sequence"/>
</dbReference>
<keyword evidence="3 8" id="KW-0378">Hydrolase</keyword>
<comment type="similarity">
    <text evidence="8">Belongs to the glycosyl hydrolase 5 (cellulase A) family.</text>
</comment>
<dbReference type="PROSITE" id="PS00659">
    <property type="entry name" value="GLYCOSYL_HYDROL_F5"/>
    <property type="match status" value="1"/>
</dbReference>
<keyword evidence="13" id="KW-1185">Reference proteome</keyword>
<dbReference type="PANTHER" id="PTHR35923">
    <property type="entry name" value="MAJOR EXTRACELLULAR ENDOGLUCANASE"/>
    <property type="match status" value="1"/>
</dbReference>
<dbReference type="CDD" id="cd00118">
    <property type="entry name" value="LysM"/>
    <property type="match status" value="1"/>
</dbReference>
<dbReference type="Gene3D" id="3.10.350.10">
    <property type="entry name" value="LysM domain"/>
    <property type="match status" value="1"/>
</dbReference>
<dbReference type="SMART" id="SM00257">
    <property type="entry name" value="LysM"/>
    <property type="match status" value="1"/>
</dbReference>
<evidence type="ECO:0000256" key="8">
    <source>
        <dbReference type="RuleBase" id="RU361153"/>
    </source>
</evidence>
<dbReference type="SUPFAM" id="SSF54106">
    <property type="entry name" value="LysM domain"/>
    <property type="match status" value="1"/>
</dbReference>
<keyword evidence="7" id="KW-0624">Polysaccharide degradation</keyword>
<organism evidence="12 13">
    <name type="scientific">Actinopolymorpha pittospori</name>
    <dbReference type="NCBI Taxonomy" id="648752"/>
    <lineage>
        <taxon>Bacteria</taxon>
        <taxon>Bacillati</taxon>
        <taxon>Actinomycetota</taxon>
        <taxon>Actinomycetes</taxon>
        <taxon>Propionibacteriales</taxon>
        <taxon>Actinopolymorphaceae</taxon>
        <taxon>Actinopolymorpha</taxon>
    </lineage>
</organism>
<feature type="region of interest" description="Disordered" evidence="9">
    <location>
        <begin position="18"/>
        <end position="73"/>
    </location>
</feature>
<evidence type="ECO:0000256" key="7">
    <source>
        <dbReference type="ARBA" id="ARBA00023326"/>
    </source>
</evidence>